<dbReference type="Gene3D" id="2.40.50.430">
    <property type="match status" value="1"/>
</dbReference>
<dbReference type="PANTHER" id="PTHR10416">
    <property type="entry name" value="DNA POLYMERASE DELTA SUBUNIT 2"/>
    <property type="match status" value="1"/>
</dbReference>
<accession>A0A336LN48</accession>
<dbReference type="Pfam" id="PF04042">
    <property type="entry name" value="DNA_pol_E_B"/>
    <property type="match status" value="1"/>
</dbReference>
<dbReference type="InterPro" id="IPR024826">
    <property type="entry name" value="DNA_pol_delta/II_ssu"/>
</dbReference>
<dbReference type="AlphaFoldDB" id="A0A336LN48"/>
<evidence type="ECO:0000256" key="1">
    <source>
        <dbReference type="ARBA" id="ARBA00004123"/>
    </source>
</evidence>
<dbReference type="GO" id="GO:0003677">
    <property type="term" value="F:DNA binding"/>
    <property type="evidence" value="ECO:0007669"/>
    <property type="project" value="InterPro"/>
</dbReference>
<organism evidence="10">
    <name type="scientific">Culicoides sonorensis</name>
    <name type="common">Biting midge</name>
    <dbReference type="NCBI Taxonomy" id="179676"/>
    <lineage>
        <taxon>Eukaryota</taxon>
        <taxon>Metazoa</taxon>
        <taxon>Ecdysozoa</taxon>
        <taxon>Arthropoda</taxon>
        <taxon>Hexapoda</taxon>
        <taxon>Insecta</taxon>
        <taxon>Pterygota</taxon>
        <taxon>Neoptera</taxon>
        <taxon>Endopterygota</taxon>
        <taxon>Diptera</taxon>
        <taxon>Nematocera</taxon>
        <taxon>Chironomoidea</taxon>
        <taxon>Ceratopogonidae</taxon>
        <taxon>Ceratopogoninae</taxon>
        <taxon>Culicoides</taxon>
        <taxon>Monoculicoides</taxon>
    </lineage>
</organism>
<reference evidence="10" key="2">
    <citation type="submission" date="2018-07" db="EMBL/GenBank/DDBJ databases">
        <authorList>
            <person name="Quirk P.G."/>
            <person name="Krulwich T.A."/>
        </authorList>
    </citation>
    <scope>NUCLEOTIDE SEQUENCE</scope>
</reference>
<evidence type="ECO:0000256" key="6">
    <source>
        <dbReference type="SAM" id="MobiDB-lite"/>
    </source>
</evidence>
<feature type="region of interest" description="Disordered" evidence="6">
    <location>
        <begin position="235"/>
        <end position="256"/>
    </location>
</feature>
<evidence type="ECO:0000259" key="8">
    <source>
        <dbReference type="Pfam" id="PF18018"/>
    </source>
</evidence>
<dbReference type="GO" id="GO:0006271">
    <property type="term" value="P:DNA strand elongation involved in DNA replication"/>
    <property type="evidence" value="ECO:0007669"/>
    <property type="project" value="TreeGrafter"/>
</dbReference>
<evidence type="ECO:0000256" key="3">
    <source>
        <dbReference type="ARBA" id="ARBA00017588"/>
    </source>
</evidence>
<dbReference type="OMA" id="HCILIGT"/>
<dbReference type="InterPro" id="IPR007185">
    <property type="entry name" value="DNA_pol_a/d/e_bsu"/>
</dbReference>
<protein>
    <recommendedName>
        <fullName evidence="3">DNA polymerase delta subunit 2</fullName>
    </recommendedName>
</protein>
<feature type="compositionally biased region" description="Low complexity" evidence="6">
    <location>
        <begin position="235"/>
        <end position="248"/>
    </location>
</feature>
<comment type="subcellular location">
    <subcellularLocation>
        <location evidence="1">Nucleus</location>
    </subcellularLocation>
</comment>
<comment type="similarity">
    <text evidence="2">Belongs to the DNA polymerase delta/II small subunit family.</text>
</comment>
<keyword evidence="5" id="KW-0539">Nucleus</keyword>
<dbReference type="Pfam" id="PF18018">
    <property type="entry name" value="DNA_pol_D_N"/>
    <property type="match status" value="1"/>
</dbReference>
<name>A0A336LN48_CULSO</name>
<gene>
    <name evidence="10" type="primary">CSON013492</name>
</gene>
<dbReference type="GO" id="GO:0043625">
    <property type="term" value="C:delta DNA polymerase complex"/>
    <property type="evidence" value="ECO:0007669"/>
    <property type="project" value="TreeGrafter"/>
</dbReference>
<sequence length="439" mass="49704">MAESSERFSIPYANKSEIFHHQKKDYKQYAHVYSARLKILGALLKDKAIKKWGSKIPVKQLFELREENQETCIVIGTLFKHQVLQPSILKEVADEEHLVHQPLRSNYVDDQDKLILEDDLQRIRLMGKIETHMVVTGIVCAVLGYVEADGKFIVEDVLFYESGPQKPLKSINDEQFILLMSGINLSNTCDPSEELDLLKYWLYGSFGTLASSKIDPSQVVRVIIAGNSVDHLKLQQQQKNNLTSSTNKNSKDKNESEDTLVAIQTIDTFVSDLSLSVPIDLMPGETDPSNLMLPQQALHSCMFPKARARDSFCSVTNPYMFECHDRLILGTSGQNIADIMRFSKIEDEISALKSTLIWSHIAPTAPDTLPSYPYYNEDPFIIKEMPHVYFAGNCKSFSTDEVKLDNGKTRVICIPQFGETKQVVLLNIKTLECKPMSFN</sequence>
<keyword evidence="4" id="KW-0235">DNA replication</keyword>
<dbReference type="PANTHER" id="PTHR10416:SF0">
    <property type="entry name" value="DNA POLYMERASE DELTA SUBUNIT 2"/>
    <property type="match status" value="1"/>
</dbReference>
<dbReference type="FunFam" id="2.40.50.430:FF:000001">
    <property type="entry name" value="DNA polymerase delta subunit 2"/>
    <property type="match status" value="1"/>
</dbReference>
<dbReference type="CDD" id="cd07387">
    <property type="entry name" value="MPP_PolD2_C"/>
    <property type="match status" value="1"/>
</dbReference>
<evidence type="ECO:0000313" key="10">
    <source>
        <dbReference type="EMBL" id="SSX19370.1"/>
    </source>
</evidence>
<proteinExistence type="inferred from homology"/>
<evidence type="ECO:0000256" key="5">
    <source>
        <dbReference type="ARBA" id="ARBA00023242"/>
    </source>
</evidence>
<evidence type="ECO:0000313" key="9">
    <source>
        <dbReference type="EMBL" id="SSW98988.1"/>
    </source>
</evidence>
<dbReference type="EMBL" id="UFQT01000067">
    <property type="protein sequence ID" value="SSX19370.1"/>
    <property type="molecule type" value="Genomic_DNA"/>
</dbReference>
<feature type="domain" description="DNA polymerase delta subunit OB-fold" evidence="8">
    <location>
        <begin position="28"/>
        <end position="157"/>
    </location>
</feature>
<reference evidence="9" key="1">
    <citation type="submission" date="2018-04" db="EMBL/GenBank/DDBJ databases">
        <authorList>
            <person name="Go L.Y."/>
            <person name="Mitchell J.A."/>
        </authorList>
    </citation>
    <scope>NUCLEOTIDE SEQUENCE</scope>
    <source>
        <tissue evidence="9">Whole organism</tissue>
    </source>
</reference>
<dbReference type="VEuPathDB" id="VectorBase:CSON013492"/>
<evidence type="ECO:0000259" key="7">
    <source>
        <dbReference type="Pfam" id="PF04042"/>
    </source>
</evidence>
<feature type="domain" description="DNA polymerase alpha/delta/epsilon subunit B" evidence="7">
    <location>
        <begin position="177"/>
        <end position="398"/>
    </location>
</feature>
<dbReference type="Gene3D" id="3.60.21.50">
    <property type="match status" value="1"/>
</dbReference>
<evidence type="ECO:0000256" key="2">
    <source>
        <dbReference type="ARBA" id="ARBA00006035"/>
    </source>
</evidence>
<dbReference type="InterPro" id="IPR041863">
    <property type="entry name" value="PolD2_C"/>
</dbReference>
<dbReference type="EMBL" id="UFQS01000067">
    <property type="protein sequence ID" value="SSW98988.1"/>
    <property type="molecule type" value="Genomic_DNA"/>
</dbReference>
<dbReference type="InterPro" id="IPR040663">
    <property type="entry name" value="DNA_pol_D_N"/>
</dbReference>
<evidence type="ECO:0000256" key="4">
    <source>
        <dbReference type="ARBA" id="ARBA00022705"/>
    </source>
</evidence>